<sequence>MALRQFQCCEPNGPEWTMDAQRYIGDINVCKTFDGVERTLLVVAGIAPSRDDVVGFCEYGVAVETTPETEGVYQISYISS</sequence>
<keyword evidence="2" id="KW-1185">Reference proteome</keyword>
<keyword evidence="1" id="KW-0808">Transferase</keyword>
<evidence type="ECO:0000313" key="1">
    <source>
        <dbReference type="EMBL" id="OZG65693.1"/>
    </source>
</evidence>
<reference evidence="1 2" key="1">
    <citation type="journal article" date="2017" name="BMC Genomics">
        <title>Comparative genomic and phylogenomic analyses of the Bifidobacteriaceae family.</title>
        <authorList>
            <person name="Lugli G.A."/>
            <person name="Milani C."/>
            <person name="Turroni F."/>
            <person name="Duranti S."/>
            <person name="Mancabelli L."/>
            <person name="Mangifesta M."/>
            <person name="Ferrario C."/>
            <person name="Modesto M."/>
            <person name="Mattarelli P."/>
            <person name="Jiri K."/>
            <person name="van Sinderen D."/>
            <person name="Ventura M."/>
        </authorList>
    </citation>
    <scope>NUCLEOTIDE SEQUENCE [LARGE SCALE GENOMIC DNA]</scope>
    <source>
        <strain evidence="1 2">DSM 100202</strain>
    </source>
</reference>
<protein>
    <submittedName>
        <fullName evidence="1">Acetyltransferase, GNAT family</fullName>
    </submittedName>
</protein>
<organism evidence="1 2">
    <name type="scientific">Bifidobacterium hapali</name>
    <dbReference type="NCBI Taxonomy" id="1630172"/>
    <lineage>
        <taxon>Bacteria</taxon>
        <taxon>Bacillati</taxon>
        <taxon>Actinomycetota</taxon>
        <taxon>Actinomycetes</taxon>
        <taxon>Bifidobacteriales</taxon>
        <taxon>Bifidobacteriaceae</taxon>
        <taxon>Bifidobacterium</taxon>
    </lineage>
</organism>
<evidence type="ECO:0000313" key="2">
    <source>
        <dbReference type="Proteomes" id="UP000216074"/>
    </source>
</evidence>
<accession>A0A261G3C7</accession>
<comment type="caution">
    <text evidence="1">The sequence shown here is derived from an EMBL/GenBank/DDBJ whole genome shotgun (WGS) entry which is preliminary data.</text>
</comment>
<proteinExistence type="predicted"/>
<dbReference type="RefSeq" id="WP_244569266.1">
    <property type="nucleotide sequence ID" value="NZ_MWWY01000010.1"/>
</dbReference>
<dbReference type="Proteomes" id="UP000216074">
    <property type="component" value="Unassembled WGS sequence"/>
</dbReference>
<gene>
    <name evidence="1" type="ORF">BHAP_0496</name>
</gene>
<dbReference type="EMBL" id="MWWY01000010">
    <property type="protein sequence ID" value="OZG65693.1"/>
    <property type="molecule type" value="Genomic_DNA"/>
</dbReference>
<name>A0A261G3C7_9BIFI</name>
<dbReference type="GO" id="GO:0016740">
    <property type="term" value="F:transferase activity"/>
    <property type="evidence" value="ECO:0007669"/>
    <property type="project" value="UniProtKB-KW"/>
</dbReference>
<dbReference type="AlphaFoldDB" id="A0A261G3C7"/>